<protein>
    <submittedName>
        <fullName evidence="1">Uncharacterized protein</fullName>
    </submittedName>
</protein>
<evidence type="ECO:0000313" key="2">
    <source>
        <dbReference type="Proteomes" id="UP000830768"/>
    </source>
</evidence>
<accession>A0ACD3ZJF9</accession>
<name>A0ACD3ZJF9_FUSSC</name>
<organism evidence="1 2">
    <name type="scientific">Fusarium solani subsp. cucurbitae</name>
    <name type="common">Neocosmosporum cucurbitae</name>
    <dbReference type="NCBI Taxonomy" id="2747967"/>
    <lineage>
        <taxon>Eukaryota</taxon>
        <taxon>Fungi</taxon>
        <taxon>Dikarya</taxon>
        <taxon>Ascomycota</taxon>
        <taxon>Pezizomycotina</taxon>
        <taxon>Sordariomycetes</taxon>
        <taxon>Hypocreomycetidae</taxon>
        <taxon>Hypocreales</taxon>
        <taxon>Nectriaceae</taxon>
        <taxon>Fusarium</taxon>
        <taxon>Fusarium solani species complex</taxon>
    </lineage>
</organism>
<reference evidence="1" key="1">
    <citation type="submission" date="2021-11" db="EMBL/GenBank/DDBJ databases">
        <title>Fusarium solani-melongenae Genome sequencing and assembly.</title>
        <authorList>
            <person name="Xie S."/>
            <person name="Huang L."/>
            <person name="Zhang X."/>
        </authorList>
    </citation>
    <scope>NUCLEOTIDE SEQUENCE</scope>
    <source>
        <strain evidence="1">CRI 24-3</strain>
    </source>
</reference>
<sequence length="266" mass="28345">MVKARYAELVAPEAPAPTAMAKIDTRRLFARQEDEDLCGLYTQSDKAGTVLSFLCGKDTRCETTGAFFGCSESIYTTCYAATDKPPATRDERGIKEIDGEDITAYRCDSTAVDDPISVMMSIESEVTQTKTNDDGSPTVIVTTLPPATATVSVTGQPASGNSDGGSETPVGAIVGGVVGGVALIALIAFGLWFIRFQKRKAAADSAKYNSQSPFGHPSMMQQAMYEHPYPGNQGNPTPIYHQLPADDSDRPKPKTPPPVELPNNSV</sequence>
<evidence type="ECO:0000313" key="1">
    <source>
        <dbReference type="EMBL" id="UPL01373.1"/>
    </source>
</evidence>
<keyword evidence="2" id="KW-1185">Reference proteome</keyword>
<proteinExistence type="predicted"/>
<dbReference type="Proteomes" id="UP000830768">
    <property type="component" value="Chromosome 10"/>
</dbReference>
<dbReference type="EMBL" id="CP090038">
    <property type="protein sequence ID" value="UPL01373.1"/>
    <property type="molecule type" value="Genomic_DNA"/>
</dbReference>
<gene>
    <name evidence="1" type="ORF">LCI18_012307</name>
</gene>